<proteinExistence type="evidence at transcript level"/>
<dbReference type="EC" id="2.4.1.-" evidence="10"/>
<keyword evidence="9 10" id="KW-0472">Membrane</keyword>
<dbReference type="GO" id="GO:0042281">
    <property type="term" value="F:dolichyl pyrophosphate Man9GlcNAc2 alpha-1,3-glucosyltransferase activity"/>
    <property type="evidence" value="ECO:0007669"/>
    <property type="project" value="TreeGrafter"/>
</dbReference>
<evidence type="ECO:0000256" key="3">
    <source>
        <dbReference type="ARBA" id="ARBA00008715"/>
    </source>
</evidence>
<evidence type="ECO:0000256" key="4">
    <source>
        <dbReference type="ARBA" id="ARBA00022676"/>
    </source>
</evidence>
<keyword evidence="5 10" id="KW-0808">Transferase</keyword>
<feature type="transmembrane region" description="Helical" evidence="10">
    <location>
        <begin position="150"/>
        <end position="168"/>
    </location>
</feature>
<evidence type="ECO:0000256" key="6">
    <source>
        <dbReference type="ARBA" id="ARBA00022692"/>
    </source>
</evidence>
<evidence type="ECO:0000256" key="8">
    <source>
        <dbReference type="ARBA" id="ARBA00022989"/>
    </source>
</evidence>
<feature type="transmembrane region" description="Helical" evidence="10">
    <location>
        <begin position="279"/>
        <end position="296"/>
    </location>
</feature>
<feature type="non-terminal residue" evidence="12">
    <location>
        <position position="1"/>
    </location>
</feature>
<feature type="transmembrane region" description="Helical" evidence="10">
    <location>
        <begin position="369"/>
        <end position="387"/>
    </location>
</feature>
<keyword evidence="6 10" id="KW-0812">Transmembrane</keyword>
<dbReference type="PANTHER" id="PTHR12413:SF1">
    <property type="entry name" value="DOLICHYL PYROPHOSPHATE MAN9GLCNAC2 ALPHA-1,3-GLUCOSYLTRANSFERASE"/>
    <property type="match status" value="1"/>
</dbReference>
<feature type="transmembrane region" description="Helical" evidence="10">
    <location>
        <begin position="102"/>
        <end position="123"/>
    </location>
</feature>
<sequence>VLVIVGVILRWSVTFYGYSGQGNPPMYGDYEAQRHWMEVAVNLPAKEWYVNTTRNDLMYWGLDYPPLTAYHSLLCGYIASLLNPAYVQYNVSRGYESPEHKLFMRSTVIISDLFTYIIAACLYSKVRGTNFLTVVLLIYPGLILIDHGHFQYNCVSLGLALFALIAFLKNKDILGSVLFCLAINFKQMLLYYSLPIFFYLLRKCVLLGWKDGMTKFLSLSITVIITFILLWLPFINVAEHVVKRIFPIERGLFEDKVSNMWCLINVLIKVRNHFGNSQLAIISALITLIAVLPSSWDVFKYPNSRKLTLSLINSSLGFFLFSYQVHEKTILLVSLPVMLFYEHEPLPCLWFLEITSLSMLPLLIKDDLIIPFISLNIIYIVILCCFTSSQNKLNESKSFIILVIVSAVLSSILIILSLSVSPPISYPHLYPLLISVFCAVHFFGFFMYFNWRQLVKIKEI</sequence>
<keyword evidence="8 10" id="KW-1133">Transmembrane helix</keyword>
<dbReference type="InterPro" id="IPR004856">
    <property type="entry name" value="Glyco_trans_ALG6/ALG8"/>
</dbReference>
<feature type="signal peptide" evidence="11">
    <location>
        <begin position="1"/>
        <end position="17"/>
    </location>
</feature>
<feature type="transmembrane region" description="Helical" evidence="10">
    <location>
        <begin position="215"/>
        <end position="235"/>
    </location>
</feature>
<evidence type="ECO:0000256" key="10">
    <source>
        <dbReference type="RuleBase" id="RU363110"/>
    </source>
</evidence>
<name>A0A023F5A1_TRIIF</name>
<keyword evidence="4 10" id="KW-0328">Glycosyltransferase</keyword>
<feature type="transmembrane region" description="Helical" evidence="10">
    <location>
        <begin position="432"/>
        <end position="451"/>
    </location>
</feature>
<evidence type="ECO:0000256" key="7">
    <source>
        <dbReference type="ARBA" id="ARBA00022824"/>
    </source>
</evidence>
<dbReference type="GO" id="GO:0005789">
    <property type="term" value="C:endoplasmic reticulum membrane"/>
    <property type="evidence" value="ECO:0007669"/>
    <property type="project" value="UniProtKB-SubCell"/>
</dbReference>
<dbReference type="UniPathway" id="UPA00378"/>
<accession>A0A023F5A1</accession>
<dbReference type="PANTHER" id="PTHR12413">
    <property type="entry name" value="DOLICHYL GLYCOSYLTRANSFERASE"/>
    <property type="match status" value="1"/>
</dbReference>
<evidence type="ECO:0000256" key="11">
    <source>
        <dbReference type="SAM" id="SignalP"/>
    </source>
</evidence>
<protein>
    <recommendedName>
        <fullName evidence="10">Alpha-1,3-glucosyltransferase</fullName>
        <ecNumber evidence="10">2.4.1.-</ecNumber>
    </recommendedName>
</protein>
<feature type="transmembrane region" description="Helical" evidence="10">
    <location>
        <begin position="128"/>
        <end position="144"/>
    </location>
</feature>
<reference evidence="12" key="1">
    <citation type="journal article" date="2014" name="PLoS Negl. Trop. Dis.">
        <title>An updated insight into the Sialotranscriptome of Triatoma infestans: developmental stage and geographic variations.</title>
        <authorList>
            <person name="Schwarz A."/>
            <person name="Medrano-Mercado N."/>
            <person name="Schaub G.A."/>
            <person name="Struchiner C.J."/>
            <person name="Bargues M.D."/>
            <person name="Levy M.Z."/>
            <person name="Ribeiro J.M."/>
        </authorList>
    </citation>
    <scope>NUCLEOTIDE SEQUENCE</scope>
    <source>
        <strain evidence="12">Chile</strain>
        <tissue evidence="12">Salivary glands</tissue>
    </source>
</reference>
<dbReference type="EMBL" id="GBBI01001956">
    <property type="protein sequence ID" value="JAC16756.1"/>
    <property type="molecule type" value="mRNA"/>
</dbReference>
<dbReference type="AlphaFoldDB" id="A0A023F5A1"/>
<keyword evidence="11" id="KW-0732">Signal</keyword>
<evidence type="ECO:0000256" key="1">
    <source>
        <dbReference type="ARBA" id="ARBA00004477"/>
    </source>
</evidence>
<comment type="subcellular location">
    <subcellularLocation>
        <location evidence="1 10">Endoplasmic reticulum membrane</location>
        <topology evidence="1 10">Multi-pass membrane protein</topology>
    </subcellularLocation>
</comment>
<feature type="transmembrane region" description="Helical" evidence="10">
    <location>
        <begin position="399"/>
        <end position="420"/>
    </location>
</feature>
<evidence type="ECO:0000256" key="2">
    <source>
        <dbReference type="ARBA" id="ARBA00004922"/>
    </source>
</evidence>
<comment type="pathway">
    <text evidence="2 10">Protein modification; protein glycosylation.</text>
</comment>
<comment type="similarity">
    <text evidence="3 10">Belongs to the ALG6/ALG8 glucosyltransferase family.</text>
</comment>
<evidence type="ECO:0000313" key="12">
    <source>
        <dbReference type="EMBL" id="JAC16756.1"/>
    </source>
</evidence>
<feature type="transmembrane region" description="Helical" evidence="10">
    <location>
        <begin position="64"/>
        <end position="82"/>
    </location>
</feature>
<evidence type="ECO:0000256" key="9">
    <source>
        <dbReference type="ARBA" id="ARBA00023136"/>
    </source>
</evidence>
<dbReference type="Pfam" id="PF03155">
    <property type="entry name" value="Alg6_Alg8"/>
    <property type="match status" value="1"/>
</dbReference>
<evidence type="ECO:0000256" key="5">
    <source>
        <dbReference type="ARBA" id="ARBA00022679"/>
    </source>
</evidence>
<keyword evidence="7 10" id="KW-0256">Endoplasmic reticulum</keyword>
<organism evidence="12">
    <name type="scientific">Triatoma infestans</name>
    <name type="common">Assassin bug</name>
    <dbReference type="NCBI Taxonomy" id="30076"/>
    <lineage>
        <taxon>Eukaryota</taxon>
        <taxon>Metazoa</taxon>
        <taxon>Ecdysozoa</taxon>
        <taxon>Arthropoda</taxon>
        <taxon>Hexapoda</taxon>
        <taxon>Insecta</taxon>
        <taxon>Pterygota</taxon>
        <taxon>Neoptera</taxon>
        <taxon>Paraneoptera</taxon>
        <taxon>Hemiptera</taxon>
        <taxon>Heteroptera</taxon>
        <taxon>Panheteroptera</taxon>
        <taxon>Cimicomorpha</taxon>
        <taxon>Reduviidae</taxon>
        <taxon>Triatominae</taxon>
        <taxon>Triatoma</taxon>
    </lineage>
</organism>
<feature type="chain" id="PRO_5001514655" description="Alpha-1,3-glucosyltransferase" evidence="11">
    <location>
        <begin position="18"/>
        <end position="460"/>
    </location>
</feature>